<dbReference type="Pfam" id="PF16900">
    <property type="entry name" value="REPA_OB_2"/>
    <property type="match status" value="1"/>
</dbReference>
<dbReference type="Proteomes" id="UP000694867">
    <property type="component" value="Unplaced"/>
</dbReference>
<dbReference type="Pfam" id="PF14223">
    <property type="entry name" value="Retrotran_gag_2"/>
    <property type="match status" value="1"/>
</dbReference>
<dbReference type="PROSITE" id="PS50102">
    <property type="entry name" value="RRM"/>
    <property type="match status" value="1"/>
</dbReference>
<accession>A0AAJ7SDF5</accession>
<dbReference type="SUPFAM" id="SSF50249">
    <property type="entry name" value="Nucleic acid-binding proteins"/>
    <property type="match status" value="1"/>
</dbReference>
<evidence type="ECO:0000313" key="8">
    <source>
        <dbReference type="RefSeq" id="XP_028966459.1"/>
    </source>
</evidence>
<protein>
    <submittedName>
        <fullName evidence="8">Protein elav</fullName>
    </submittedName>
</protein>
<keyword evidence="3" id="KW-0238">DNA-binding</keyword>
<dbReference type="KEGG" id="goe:100908759"/>
<evidence type="ECO:0000256" key="4">
    <source>
        <dbReference type="PROSITE-ProRule" id="PRU00176"/>
    </source>
</evidence>
<dbReference type="InterPro" id="IPR012340">
    <property type="entry name" value="NA-bd_OB-fold"/>
</dbReference>
<dbReference type="Gene3D" id="3.30.70.330">
    <property type="match status" value="1"/>
</dbReference>
<name>A0AAJ7SDF5_9ACAR</name>
<dbReference type="SUPFAM" id="SSF54928">
    <property type="entry name" value="RNA-binding domain, RBD"/>
    <property type="match status" value="1"/>
</dbReference>
<dbReference type="GO" id="GO:0005737">
    <property type="term" value="C:cytoplasm"/>
    <property type="evidence" value="ECO:0007669"/>
    <property type="project" value="UniProtKB-ARBA"/>
</dbReference>
<keyword evidence="1" id="KW-0677">Repeat</keyword>
<dbReference type="RefSeq" id="XP_028966459.1">
    <property type="nucleotide sequence ID" value="XM_029110626.1"/>
</dbReference>
<dbReference type="GO" id="GO:0003677">
    <property type="term" value="F:DNA binding"/>
    <property type="evidence" value="ECO:0007669"/>
    <property type="project" value="UniProtKB-KW"/>
</dbReference>
<keyword evidence="2 4" id="KW-0694">RNA-binding</keyword>
<evidence type="ECO:0000256" key="1">
    <source>
        <dbReference type="ARBA" id="ARBA00022737"/>
    </source>
</evidence>
<dbReference type="GO" id="GO:0010629">
    <property type="term" value="P:negative regulation of gene expression"/>
    <property type="evidence" value="ECO:0007669"/>
    <property type="project" value="UniProtKB-ARBA"/>
</dbReference>
<dbReference type="SMART" id="SM00360">
    <property type="entry name" value="RRM"/>
    <property type="match status" value="1"/>
</dbReference>
<evidence type="ECO:0000256" key="2">
    <source>
        <dbReference type="ARBA" id="ARBA00022884"/>
    </source>
</evidence>
<dbReference type="PANTHER" id="PTHR48025:SF1">
    <property type="entry name" value="RRM DOMAIN-CONTAINING PROTEIN"/>
    <property type="match status" value="1"/>
</dbReference>
<gene>
    <name evidence="8" type="primary">LOC100908759</name>
</gene>
<feature type="compositionally biased region" description="Basic residues" evidence="5">
    <location>
        <begin position="323"/>
        <end position="332"/>
    </location>
</feature>
<dbReference type="GeneID" id="100908759"/>
<organism evidence="7 8">
    <name type="scientific">Galendromus occidentalis</name>
    <name type="common">western predatory mite</name>
    <dbReference type="NCBI Taxonomy" id="34638"/>
    <lineage>
        <taxon>Eukaryota</taxon>
        <taxon>Metazoa</taxon>
        <taxon>Ecdysozoa</taxon>
        <taxon>Arthropoda</taxon>
        <taxon>Chelicerata</taxon>
        <taxon>Arachnida</taxon>
        <taxon>Acari</taxon>
        <taxon>Parasitiformes</taxon>
        <taxon>Mesostigmata</taxon>
        <taxon>Gamasina</taxon>
        <taxon>Phytoseioidea</taxon>
        <taxon>Phytoseiidae</taxon>
        <taxon>Typhlodrominae</taxon>
        <taxon>Galendromus</taxon>
    </lineage>
</organism>
<evidence type="ECO:0000313" key="7">
    <source>
        <dbReference type="Proteomes" id="UP000694867"/>
    </source>
</evidence>
<dbReference type="Pfam" id="PF00076">
    <property type="entry name" value="RRM_1"/>
    <property type="match status" value="1"/>
</dbReference>
<dbReference type="InterPro" id="IPR050502">
    <property type="entry name" value="Euk_RNA-bind_prot"/>
</dbReference>
<evidence type="ECO:0000259" key="6">
    <source>
        <dbReference type="PROSITE" id="PS50102"/>
    </source>
</evidence>
<dbReference type="PANTHER" id="PTHR48025">
    <property type="entry name" value="OS02G0815200 PROTEIN"/>
    <property type="match status" value="1"/>
</dbReference>
<evidence type="ECO:0000256" key="3">
    <source>
        <dbReference type="ARBA" id="ARBA00023125"/>
    </source>
</evidence>
<feature type="compositionally biased region" description="Polar residues" evidence="5">
    <location>
        <begin position="231"/>
        <end position="240"/>
    </location>
</feature>
<feature type="compositionally biased region" description="Low complexity" evidence="5">
    <location>
        <begin position="415"/>
        <end position="429"/>
    </location>
</feature>
<dbReference type="GO" id="GO:0005634">
    <property type="term" value="C:nucleus"/>
    <property type="evidence" value="ECO:0007669"/>
    <property type="project" value="TreeGrafter"/>
</dbReference>
<feature type="region of interest" description="Disordered" evidence="5">
    <location>
        <begin position="414"/>
        <end position="434"/>
    </location>
</feature>
<dbReference type="FunFam" id="3.30.70.330:FF:000383">
    <property type="entry name" value="Sex lethal, isoform D"/>
    <property type="match status" value="1"/>
</dbReference>
<evidence type="ECO:0000256" key="5">
    <source>
        <dbReference type="SAM" id="MobiDB-lite"/>
    </source>
</evidence>
<feature type="region of interest" description="Disordered" evidence="5">
    <location>
        <begin position="208"/>
        <end position="240"/>
    </location>
</feature>
<feature type="region of interest" description="Disordered" evidence="5">
    <location>
        <begin position="315"/>
        <end position="337"/>
    </location>
</feature>
<reference evidence="8" key="1">
    <citation type="submission" date="2025-08" db="UniProtKB">
        <authorList>
            <consortium name="RefSeq"/>
        </authorList>
    </citation>
    <scope>IDENTIFICATION</scope>
</reference>
<dbReference type="InterPro" id="IPR000504">
    <property type="entry name" value="RRM_dom"/>
</dbReference>
<proteinExistence type="predicted"/>
<dbReference type="InterPro" id="IPR031657">
    <property type="entry name" value="REPA_OB_2"/>
</dbReference>
<sequence length="549" mass="60867">MWDRLETLYQPRGLYRQVALLEELTSIRYADCPDMKTYINRKVKAAQSLRAIHSKVDDELLAGLILMKLPEEFTPLTQSISTAENVTTEFLSKLVPIAGNDLPKTQAQTTVLIELLSKPVNTTVDILVVVFDVRLPQTSNSRDGINREKQTVTVLDDSMKMVNLGLWSEFVGKLDGKEGDAVILQNLQDTSCTPDPTTENYFEMTQHPNATESSQSPPPRSPSEDKDNNNKGRQSQGLISTYVASRRLKRKLKAAAKSLELKEALTKQLHGHIAKSLINGIANRLEHQIVQSLVTNLSTTTSAQVTGVAQSPIHRQFQQQQLHQHHSHHHQHQPQLHLNLQHQLNRQLVTTEAAGNIYGLPSDAAGRSTLANSQGGSMLVHNLLGQLMGQNQPCSAPLNLNSVATCRVPNYHQTSPISSPAHSSSNSTSKYQQQIPPALAHHLASLNNPAGKQIEGPEGSNLFIYHLPQDFGDNDMVQLFMPFGEVISAKVFIDKHTQLSKCFGFVSYSNAIHAQAAIKALNGFQIGTKRLKVQLKRKRPEHIIQKPPY</sequence>
<dbReference type="Gene3D" id="2.40.50.140">
    <property type="entry name" value="Nucleic acid-binding proteins"/>
    <property type="match status" value="1"/>
</dbReference>
<dbReference type="InterPro" id="IPR035979">
    <property type="entry name" value="RBD_domain_sf"/>
</dbReference>
<dbReference type="GO" id="GO:0003729">
    <property type="term" value="F:mRNA binding"/>
    <property type="evidence" value="ECO:0007669"/>
    <property type="project" value="UniProtKB-ARBA"/>
</dbReference>
<dbReference type="GO" id="GO:0009967">
    <property type="term" value="P:positive regulation of signal transduction"/>
    <property type="evidence" value="ECO:0007669"/>
    <property type="project" value="UniProtKB-ARBA"/>
</dbReference>
<dbReference type="InterPro" id="IPR012677">
    <property type="entry name" value="Nucleotide-bd_a/b_plait_sf"/>
</dbReference>
<keyword evidence="7" id="KW-1185">Reference proteome</keyword>
<feature type="domain" description="RRM" evidence="6">
    <location>
        <begin position="460"/>
        <end position="538"/>
    </location>
</feature>
<dbReference type="AlphaFoldDB" id="A0AAJ7SDF5"/>